<dbReference type="Proteomes" id="UP000067008">
    <property type="component" value="Chromosome 2"/>
</dbReference>
<proteinExistence type="predicted"/>
<evidence type="ECO:0000313" key="2">
    <source>
        <dbReference type="Proteomes" id="UP000067008"/>
    </source>
</evidence>
<gene>
    <name evidence="1" type="ORF">PI172_0668</name>
</gene>
<name>A0AAD1BIJ7_PREIN</name>
<organism evidence="1 2">
    <name type="scientific">Prevotella intermedia</name>
    <dbReference type="NCBI Taxonomy" id="28131"/>
    <lineage>
        <taxon>Bacteria</taxon>
        <taxon>Pseudomonadati</taxon>
        <taxon>Bacteroidota</taxon>
        <taxon>Bacteroidia</taxon>
        <taxon>Bacteroidales</taxon>
        <taxon>Prevotellaceae</taxon>
        <taxon>Prevotella</taxon>
    </lineage>
</organism>
<protein>
    <submittedName>
        <fullName evidence="1">Uncharacterized protein</fullName>
    </submittedName>
</protein>
<dbReference type="AlphaFoldDB" id="A0AAD1BIJ7"/>
<dbReference type="RefSeq" id="WP_044047544.1">
    <property type="nucleotide sequence ID" value="NZ_AP014925.1"/>
</dbReference>
<evidence type="ECO:0000313" key="1">
    <source>
        <dbReference type="EMBL" id="BAR95396.1"/>
    </source>
</evidence>
<sequence length="83" mass="9528">MMTKIEMEAMEAVIGIHKELARQNEIDWEQRRYEIAKECLPTVYQTALEIAKKTGVIEEPKDIVAVAVDLADVLIENLKKDKE</sequence>
<accession>A0AAD1BIJ7</accession>
<dbReference type="EMBL" id="AP014925">
    <property type="protein sequence ID" value="BAR95396.1"/>
    <property type="molecule type" value="Genomic_DNA"/>
</dbReference>
<reference evidence="1 2" key="1">
    <citation type="submission" date="2015-07" db="EMBL/GenBank/DDBJ databases">
        <title>Complete genome sequence of Prevotella intermedia strain 17-2.</title>
        <authorList>
            <person name="Nambu T."/>
        </authorList>
    </citation>
    <scope>NUCLEOTIDE SEQUENCE [LARGE SCALE GENOMIC DNA]</scope>
    <source>
        <strain evidence="1 2">17-2</strain>
    </source>
</reference>